<evidence type="ECO:0000256" key="5">
    <source>
        <dbReference type="ARBA" id="ARBA00023136"/>
    </source>
</evidence>
<dbReference type="InterPro" id="IPR017562">
    <property type="entry name" value="Cyt_c_biogenesis_CcsA"/>
</dbReference>
<keyword evidence="2 6" id="KW-0812">Transmembrane</keyword>
<feature type="transmembrane region" description="Helical" evidence="6">
    <location>
        <begin position="282"/>
        <end position="303"/>
    </location>
</feature>
<keyword evidence="5 6" id="KW-0472">Membrane</keyword>
<dbReference type="GO" id="GO:0005886">
    <property type="term" value="C:plasma membrane"/>
    <property type="evidence" value="ECO:0007669"/>
    <property type="project" value="TreeGrafter"/>
</dbReference>
<dbReference type="GO" id="GO:0020037">
    <property type="term" value="F:heme binding"/>
    <property type="evidence" value="ECO:0007669"/>
    <property type="project" value="InterPro"/>
</dbReference>
<dbReference type="NCBIfam" id="TIGR03144">
    <property type="entry name" value="cytochr_II_ccsB"/>
    <property type="match status" value="1"/>
</dbReference>
<dbReference type="InterPro" id="IPR045062">
    <property type="entry name" value="Cyt_c_biogenesis_CcsA/CcmC"/>
</dbReference>
<keyword evidence="4 6" id="KW-1133">Transmembrane helix</keyword>
<evidence type="ECO:0000313" key="8">
    <source>
        <dbReference type="EMBL" id="GIJ66408.1"/>
    </source>
</evidence>
<evidence type="ECO:0000256" key="2">
    <source>
        <dbReference type="ARBA" id="ARBA00022692"/>
    </source>
</evidence>
<dbReference type="Proteomes" id="UP000635606">
    <property type="component" value="Unassembled WGS sequence"/>
</dbReference>
<feature type="transmembrane region" description="Helical" evidence="6">
    <location>
        <begin position="221"/>
        <end position="240"/>
    </location>
</feature>
<feature type="domain" description="Cytochrome c assembly protein" evidence="7">
    <location>
        <begin position="98"/>
        <end position="307"/>
    </location>
</feature>
<protein>
    <submittedName>
        <fullName evidence="8">C-type cytochrome biogenesis protein CcsB</fullName>
    </submittedName>
</protein>
<feature type="transmembrane region" description="Helical" evidence="6">
    <location>
        <begin position="169"/>
        <end position="189"/>
    </location>
</feature>
<gene>
    <name evidence="8" type="ORF">Voc01_013250</name>
</gene>
<feature type="transmembrane region" description="Helical" evidence="6">
    <location>
        <begin position="130"/>
        <end position="149"/>
    </location>
</feature>
<feature type="transmembrane region" description="Helical" evidence="6">
    <location>
        <begin position="104"/>
        <end position="123"/>
    </location>
</feature>
<evidence type="ECO:0000256" key="1">
    <source>
        <dbReference type="ARBA" id="ARBA00004141"/>
    </source>
</evidence>
<proteinExistence type="predicted"/>
<feature type="transmembrane region" description="Helical" evidence="6">
    <location>
        <begin position="6"/>
        <end position="26"/>
    </location>
</feature>
<evidence type="ECO:0000259" key="7">
    <source>
        <dbReference type="Pfam" id="PF01578"/>
    </source>
</evidence>
<sequence length="312" mass="33308">MSDQLLVVTILAYLAAMLCYAAEYAFGSRGFVARVANRDLVAVGASASSDPPLDEEPAPPSRMGQRLGLAAVVFTVLGVAGHAATLVTRSVAAGRVPWGNLYEFLLVLCLAGAVAWLVVLRLLPAMRPLGLLITAVLVILLGSAGMVYTEAGPLVPALNSAWLKIHVTTVATAGGGLLVGFVAAVLYLLREGYEDGKEGFPWALAAKAPGAETLERITFRIHAFSFPLLTVGIICGAIWAESAWGRYWGWDPKEIWSFITWVVYAAYLHARATPSVRSRTATYLAIAGWAALMFNQYGVNLFFSGLHSYSGT</sequence>
<evidence type="ECO:0000256" key="6">
    <source>
        <dbReference type="SAM" id="Phobius"/>
    </source>
</evidence>
<dbReference type="InterPro" id="IPR002541">
    <property type="entry name" value="Cyt_c_assembly"/>
</dbReference>
<keyword evidence="9" id="KW-1185">Reference proteome</keyword>
<accession>A0A8J3ZP31</accession>
<comment type="subcellular location">
    <subcellularLocation>
        <location evidence="1">Membrane</location>
        <topology evidence="1">Multi-pass membrane protein</topology>
    </subcellularLocation>
</comment>
<evidence type="ECO:0000313" key="9">
    <source>
        <dbReference type="Proteomes" id="UP000635606"/>
    </source>
</evidence>
<keyword evidence="3" id="KW-0201">Cytochrome c-type biogenesis</keyword>
<evidence type="ECO:0000256" key="3">
    <source>
        <dbReference type="ARBA" id="ARBA00022748"/>
    </source>
</evidence>
<feature type="transmembrane region" description="Helical" evidence="6">
    <location>
        <begin position="255"/>
        <end position="270"/>
    </location>
</feature>
<dbReference type="Pfam" id="PF01578">
    <property type="entry name" value="Cytochrom_C_asm"/>
    <property type="match status" value="1"/>
</dbReference>
<organism evidence="8 9">
    <name type="scientific">Virgisporangium ochraceum</name>
    <dbReference type="NCBI Taxonomy" id="65505"/>
    <lineage>
        <taxon>Bacteria</taxon>
        <taxon>Bacillati</taxon>
        <taxon>Actinomycetota</taxon>
        <taxon>Actinomycetes</taxon>
        <taxon>Micromonosporales</taxon>
        <taxon>Micromonosporaceae</taxon>
        <taxon>Virgisporangium</taxon>
    </lineage>
</organism>
<reference evidence="8" key="1">
    <citation type="submission" date="2021-01" db="EMBL/GenBank/DDBJ databases">
        <title>Whole genome shotgun sequence of Virgisporangium ochraceum NBRC 16418.</title>
        <authorList>
            <person name="Komaki H."/>
            <person name="Tamura T."/>
        </authorList>
    </citation>
    <scope>NUCLEOTIDE SEQUENCE</scope>
    <source>
        <strain evidence="8">NBRC 16418</strain>
    </source>
</reference>
<dbReference type="GO" id="GO:0017004">
    <property type="term" value="P:cytochrome complex assembly"/>
    <property type="evidence" value="ECO:0007669"/>
    <property type="project" value="UniProtKB-KW"/>
</dbReference>
<comment type="caution">
    <text evidence="8">The sequence shown here is derived from an EMBL/GenBank/DDBJ whole genome shotgun (WGS) entry which is preliminary data.</text>
</comment>
<dbReference type="EMBL" id="BOPH01000018">
    <property type="protein sequence ID" value="GIJ66408.1"/>
    <property type="molecule type" value="Genomic_DNA"/>
</dbReference>
<dbReference type="AlphaFoldDB" id="A0A8J3ZP31"/>
<feature type="transmembrane region" description="Helical" evidence="6">
    <location>
        <begin position="67"/>
        <end position="84"/>
    </location>
</feature>
<evidence type="ECO:0000256" key="4">
    <source>
        <dbReference type="ARBA" id="ARBA00022989"/>
    </source>
</evidence>
<dbReference type="PANTHER" id="PTHR30071">
    <property type="entry name" value="HEME EXPORTER PROTEIN C"/>
    <property type="match status" value="1"/>
</dbReference>
<name>A0A8J3ZP31_9ACTN</name>
<dbReference type="PANTHER" id="PTHR30071:SF1">
    <property type="entry name" value="CYTOCHROME B_B6 PROTEIN-RELATED"/>
    <property type="match status" value="1"/>
</dbReference>